<feature type="domain" description="Ion transport" evidence="15">
    <location>
        <begin position="87"/>
        <end position="197"/>
    </location>
</feature>
<dbReference type="InterPro" id="IPR005821">
    <property type="entry name" value="Ion_trans_dom"/>
</dbReference>
<dbReference type="InterPro" id="IPR031846">
    <property type="entry name" value="Hvcn1"/>
</dbReference>
<keyword evidence="4" id="KW-1003">Cell membrane</keyword>
<dbReference type="EMBL" id="MVBO01000119">
    <property type="protein sequence ID" value="OZJ02879.1"/>
    <property type="molecule type" value="Genomic_DNA"/>
</dbReference>
<dbReference type="Gene3D" id="1.20.120.350">
    <property type="entry name" value="Voltage-gated potassium channels. Chain C"/>
    <property type="match status" value="1"/>
</dbReference>
<reference evidence="16 17" key="1">
    <citation type="journal article" date="2017" name="Mycologia">
        <title>Bifiguratus adelaidae, gen. et sp. nov., a new member of Mucoromycotina in endophytic and soil-dwelling habitats.</title>
        <authorList>
            <person name="Torres-Cruz T.J."/>
            <person name="Billingsley Tobias T.L."/>
            <person name="Almatruk M."/>
            <person name="Hesse C."/>
            <person name="Kuske C.R."/>
            <person name="Desiro A."/>
            <person name="Benucci G.M."/>
            <person name="Bonito G."/>
            <person name="Stajich J.E."/>
            <person name="Dunlap C."/>
            <person name="Arnold A.E."/>
            <person name="Porras-Alfaro A."/>
        </authorList>
    </citation>
    <scope>NUCLEOTIDE SEQUENCE [LARGE SCALE GENOMIC DNA]</scope>
    <source>
        <strain evidence="16 17">AZ0501</strain>
    </source>
</reference>
<accession>A0A261XWY5</accession>
<keyword evidence="9" id="KW-0406">Ion transport</keyword>
<evidence type="ECO:0000256" key="13">
    <source>
        <dbReference type="SAM" id="Coils"/>
    </source>
</evidence>
<dbReference type="GO" id="GO:0030171">
    <property type="term" value="F:voltage-gated proton channel activity"/>
    <property type="evidence" value="ECO:0007669"/>
    <property type="project" value="InterPro"/>
</dbReference>
<dbReference type="OrthoDB" id="427456at2759"/>
<proteinExistence type="predicted"/>
<evidence type="ECO:0000256" key="11">
    <source>
        <dbReference type="ARBA" id="ARBA00023303"/>
    </source>
</evidence>
<dbReference type="SUPFAM" id="SSF81324">
    <property type="entry name" value="Voltage-gated potassium channels"/>
    <property type="match status" value="1"/>
</dbReference>
<dbReference type="Pfam" id="PF00520">
    <property type="entry name" value="Ion_trans"/>
    <property type="match status" value="1"/>
</dbReference>
<evidence type="ECO:0000313" key="16">
    <source>
        <dbReference type="EMBL" id="OZJ02879.1"/>
    </source>
</evidence>
<keyword evidence="6" id="KW-0851">Voltage-gated channel</keyword>
<evidence type="ECO:0000256" key="9">
    <source>
        <dbReference type="ARBA" id="ARBA00023065"/>
    </source>
</evidence>
<comment type="caution">
    <text evidence="16">The sequence shown here is derived from an EMBL/GenBank/DDBJ whole genome shotgun (WGS) entry which is preliminary data.</text>
</comment>
<evidence type="ECO:0000313" key="17">
    <source>
        <dbReference type="Proteomes" id="UP000242875"/>
    </source>
</evidence>
<feature type="transmembrane region" description="Helical" evidence="14">
    <location>
        <begin position="77"/>
        <end position="99"/>
    </location>
</feature>
<dbReference type="AlphaFoldDB" id="A0A261XWY5"/>
<keyword evidence="3" id="KW-0813">Transport</keyword>
<gene>
    <name evidence="16" type="ORF">BZG36_03796</name>
</gene>
<evidence type="ECO:0000256" key="5">
    <source>
        <dbReference type="ARBA" id="ARBA00022692"/>
    </source>
</evidence>
<feature type="transmembrane region" description="Helical" evidence="14">
    <location>
        <begin position="111"/>
        <end position="139"/>
    </location>
</feature>
<evidence type="ECO:0000256" key="4">
    <source>
        <dbReference type="ARBA" id="ARBA00022475"/>
    </source>
</evidence>
<dbReference type="PANTHER" id="PTHR46480:SF1">
    <property type="entry name" value="VOLTAGE-GATED HYDROGEN CHANNEL 1"/>
    <property type="match status" value="1"/>
</dbReference>
<evidence type="ECO:0000256" key="12">
    <source>
        <dbReference type="ARBA" id="ARBA00031989"/>
    </source>
</evidence>
<dbReference type="Proteomes" id="UP000242875">
    <property type="component" value="Unassembled WGS sequence"/>
</dbReference>
<dbReference type="PANTHER" id="PTHR46480">
    <property type="entry name" value="F20B24.22"/>
    <property type="match status" value="1"/>
</dbReference>
<evidence type="ECO:0000256" key="7">
    <source>
        <dbReference type="ARBA" id="ARBA00022989"/>
    </source>
</evidence>
<feature type="coiled-coil region" evidence="13">
    <location>
        <begin position="216"/>
        <end position="250"/>
    </location>
</feature>
<keyword evidence="5 14" id="KW-0812">Transmembrane</keyword>
<name>A0A261XWY5_9FUNG</name>
<evidence type="ECO:0000256" key="1">
    <source>
        <dbReference type="ARBA" id="ARBA00004651"/>
    </source>
</evidence>
<organism evidence="16 17">
    <name type="scientific">Bifiguratus adelaidae</name>
    <dbReference type="NCBI Taxonomy" id="1938954"/>
    <lineage>
        <taxon>Eukaryota</taxon>
        <taxon>Fungi</taxon>
        <taxon>Fungi incertae sedis</taxon>
        <taxon>Mucoromycota</taxon>
        <taxon>Mucoromycotina</taxon>
        <taxon>Endogonomycetes</taxon>
        <taxon>Endogonales</taxon>
        <taxon>Endogonales incertae sedis</taxon>
        <taxon>Bifiguratus</taxon>
    </lineage>
</organism>
<evidence type="ECO:0000256" key="10">
    <source>
        <dbReference type="ARBA" id="ARBA00023136"/>
    </source>
</evidence>
<keyword evidence="10 14" id="KW-0472">Membrane</keyword>
<keyword evidence="7 14" id="KW-1133">Transmembrane helix</keyword>
<evidence type="ECO:0000256" key="8">
    <source>
        <dbReference type="ARBA" id="ARBA00023054"/>
    </source>
</evidence>
<keyword evidence="8 13" id="KW-0175">Coiled coil</keyword>
<dbReference type="GO" id="GO:0005886">
    <property type="term" value="C:plasma membrane"/>
    <property type="evidence" value="ECO:0007669"/>
    <property type="project" value="UniProtKB-SubCell"/>
</dbReference>
<protein>
    <recommendedName>
        <fullName evidence="2">Voltage-gated hydrogen channel 1</fullName>
    </recommendedName>
    <alternativeName>
        <fullName evidence="12">Hydrogen voltage-gated channel 1</fullName>
    </alternativeName>
</protein>
<keyword evidence="11" id="KW-0407">Ion channel</keyword>
<evidence type="ECO:0000256" key="2">
    <source>
        <dbReference type="ARBA" id="ARBA00015897"/>
    </source>
</evidence>
<keyword evidence="17" id="KW-1185">Reference proteome</keyword>
<evidence type="ECO:0000256" key="3">
    <source>
        <dbReference type="ARBA" id="ARBA00022448"/>
    </source>
</evidence>
<dbReference type="GO" id="GO:0034702">
    <property type="term" value="C:monoatomic ion channel complex"/>
    <property type="evidence" value="ECO:0007669"/>
    <property type="project" value="UniProtKB-KW"/>
</dbReference>
<evidence type="ECO:0000256" key="6">
    <source>
        <dbReference type="ARBA" id="ARBA00022882"/>
    </source>
</evidence>
<comment type="subcellular location">
    <subcellularLocation>
        <location evidence="1">Cell membrane</location>
        <topology evidence="1">Multi-pass membrane protein</topology>
    </subcellularLocation>
</comment>
<evidence type="ECO:0000256" key="14">
    <source>
        <dbReference type="SAM" id="Phobius"/>
    </source>
</evidence>
<sequence>MTTYGTTLSDDQVAGTDAQVQVQQVEDPTSTTPLYTPTFSGKSLQTLQPSTSPLPQHSKAEWRRALGERLECKQTHIFILILVIFDALCVLVEIIVSLFEDCSTTQKPVEFWAIDVLEILSLIVNGIFMLEVILCLVAFGWRYYAPGWPHWALHCLDAIVVTTTLVLELALKGKDREVVGLLILFRLWRVIKIMETVAIGLTVNEYDRTETLSRRITSLIEQLDNERALTRELEARIQKLEHENLMLQGSIV</sequence>
<evidence type="ECO:0000259" key="15">
    <source>
        <dbReference type="Pfam" id="PF00520"/>
    </source>
</evidence>
<dbReference type="InterPro" id="IPR027359">
    <property type="entry name" value="Volt_channel_dom_sf"/>
</dbReference>